<dbReference type="GO" id="GO:0048137">
    <property type="term" value="P:spermatocyte division"/>
    <property type="evidence" value="ECO:0007669"/>
    <property type="project" value="TreeGrafter"/>
</dbReference>
<dbReference type="Proteomes" id="UP001239994">
    <property type="component" value="Unassembled WGS sequence"/>
</dbReference>
<accession>A0AAD8ZGI4</accession>
<dbReference type="InterPro" id="IPR038952">
    <property type="entry name" value="TOPAZ1"/>
</dbReference>
<evidence type="ECO:0000256" key="8">
    <source>
        <dbReference type="SAM" id="MobiDB-lite"/>
    </source>
</evidence>
<comment type="function">
    <text evidence="1">Important for normal spermatogenesis and male fertility. Specifically required for progression to the post-meiotic stages of spermatocyte development. Seems to be necessary for normal expression levels of a number of testis-expressed gene transcripts, although its role in this process is unclear.</text>
</comment>
<protein>
    <recommendedName>
        <fullName evidence="3">Protein TOPAZ1</fullName>
    </recommendedName>
    <alternativeName>
        <fullName evidence="7">Testis- and ovary-specific PAZ domain-containing protein 1</fullName>
    </alternativeName>
</protein>
<feature type="region of interest" description="Disordered" evidence="8">
    <location>
        <begin position="447"/>
        <end position="485"/>
    </location>
</feature>
<feature type="compositionally biased region" description="Acidic residues" evidence="8">
    <location>
        <begin position="470"/>
        <end position="485"/>
    </location>
</feature>
<keyword evidence="5" id="KW-0221">Differentiation</keyword>
<gene>
    <name evidence="10" type="ORF">P4O66_007344</name>
</gene>
<evidence type="ECO:0000313" key="11">
    <source>
        <dbReference type="Proteomes" id="UP001239994"/>
    </source>
</evidence>
<feature type="compositionally biased region" description="Basic and acidic residues" evidence="8">
    <location>
        <begin position="251"/>
        <end position="262"/>
    </location>
</feature>
<keyword evidence="4" id="KW-0963">Cytoplasm</keyword>
<sequence length="1253" mass="138187">MEDSVQGCARTSGNYVAWIPDCKSMKLTTGEEPACVPSNPGGVQHRGGPGNGIGGSLGAAAGQEDTAAPMCLMTPLLLQHVSSCCDLNSALCSQGSESLDLAGETREQHACLRNTVENRDSDGEAYPSDTLSCQRTRVYAMCPRASCARTYMSWPFPRHGPHHKMKSSCCVGPHWIEGLVVSDCREVGVGGGVALDCLKLISEVTVEKNNRLAQNRQEQRHFEKLHEMEPDSLEEAQKVLAKCQKNPSKSSESDNRIVEPSERSSSVPVPSAGTEPVHLPQIKPPSPGLVEKHTSKAGENCSLKVTSDQKPFSCLLSVKHHSPVMRSDKANVIFPLNQINTLKMKSDVLRGSSLAKSLKGGAHEVKPTVSHPPAPLQDFCLKPKTSQTPPLLVCPKEERQTSSTMMEYLKMDPQHPSSVMVHSSFNAAHTNGTECNLTPLRPRTIEPNLLLPNSARGRSLTSKDSSSSSGEDDDSSGLSFDPEEVDPNCLLQQDEMCKINKAKKGTSTVCSVVAGGDMDVLRAYAEDAIVLDVIQDDPELFGVIAMGTEGSPNLKPSMEVVERSKTLQPEMTTLARKRHRIVWNSETESPRKAILNGGDIKVENPDGFYAAEARRVAEGSRTRLKLSRCWRPLKAAALSKQTEVDCNNNTDKMDIVGVNVDSMDNHAGSTHLVVDIHSSAHTMAEKDTSVLRPSPTSLPQYCWYYFSDCHSCQWTPCRYLHVPREEDEKFCMEVVQKFCHAKNSSIIRRAVEVVVEYYRTCSPGASFSPDIISSLLSSLLDLGLLNELTSVINTLLTYKRTITETGGGFTVDQWKMMQAHLQGLQVPKQQMDIFSDVQCRAVYTNPQTVELSELAQAMIHVEVYKQQENWAGLASVFCSVCDGCHSAGDLSRFCCCVIMALLKEPKDKLTLPYEPFSESVCHKVQSDGLIKSFLGRVGVSLMCTYHRGQDWTKKGVKLVNVMSRLCVEFSTLKGVLASEDVTSRCQLITVATELFLKSGSIEGALNVLRADEWFVSSSMWPCPHTDVVDRRRVLSQLAERTSHRDTLEVLANLPGLQQPIDGVQVGEYCSVFNTHLQRCVMNQVFPVAADTLEFMLTQGISADTTQLQKLIHKLGKQNMWSRARTLFKRAHSAGYYAEVVCKKASLALPCTLNEIEMTLAFEMFITCFRNGDQSQQPMVITLRRGSGNEPVMESVYLAAGCRLLSAALIPNPKLVIRYTAVNQKREQLFHLDCGSATKWLMHNRTWAQEVWAG</sequence>
<evidence type="ECO:0000256" key="5">
    <source>
        <dbReference type="ARBA" id="ARBA00022782"/>
    </source>
</evidence>
<feature type="compositionally biased region" description="Low complexity" evidence="8">
    <location>
        <begin position="459"/>
        <end position="469"/>
    </location>
</feature>
<comment type="caution">
    <text evidence="10">The sequence shown here is derived from an EMBL/GenBank/DDBJ whole genome shotgun (WGS) entry which is preliminary data.</text>
</comment>
<evidence type="ECO:0000313" key="10">
    <source>
        <dbReference type="EMBL" id="KAK1799078.1"/>
    </source>
</evidence>
<evidence type="ECO:0000259" key="9">
    <source>
        <dbReference type="Pfam" id="PF14669"/>
    </source>
</evidence>
<evidence type="ECO:0000256" key="1">
    <source>
        <dbReference type="ARBA" id="ARBA00002132"/>
    </source>
</evidence>
<dbReference type="GO" id="GO:0030154">
    <property type="term" value="P:cell differentiation"/>
    <property type="evidence" value="ECO:0007669"/>
    <property type="project" value="UniProtKB-KW"/>
</dbReference>
<feature type="region of interest" description="Disordered" evidence="8">
    <location>
        <begin position="239"/>
        <end position="294"/>
    </location>
</feature>
<dbReference type="EMBL" id="JAROKS010000012">
    <property type="protein sequence ID" value="KAK1799078.1"/>
    <property type="molecule type" value="Genomic_DNA"/>
</dbReference>
<evidence type="ECO:0000256" key="6">
    <source>
        <dbReference type="ARBA" id="ARBA00022871"/>
    </source>
</evidence>
<dbReference type="InterPro" id="IPR029435">
    <property type="entry name" value="TOPAZ1_dom"/>
</dbReference>
<dbReference type="PANTHER" id="PTHR35671:SF1">
    <property type="entry name" value="PROTEIN TOPAZ1"/>
    <property type="match status" value="1"/>
</dbReference>
<name>A0AAD8ZGI4_9TELE</name>
<feature type="domain" description="Protein TOPAZ1" evidence="9">
    <location>
        <begin position="861"/>
        <end position="1035"/>
    </location>
</feature>
<dbReference type="PANTHER" id="PTHR35671">
    <property type="entry name" value="PROTEIN TOPAZ1"/>
    <property type="match status" value="1"/>
</dbReference>
<dbReference type="Pfam" id="PF14669">
    <property type="entry name" value="Asp_Glu_race_2"/>
    <property type="match status" value="1"/>
</dbReference>
<evidence type="ECO:0000256" key="3">
    <source>
        <dbReference type="ARBA" id="ARBA00016464"/>
    </source>
</evidence>
<proteinExistence type="predicted"/>
<evidence type="ECO:0000256" key="2">
    <source>
        <dbReference type="ARBA" id="ARBA00004514"/>
    </source>
</evidence>
<evidence type="ECO:0000256" key="7">
    <source>
        <dbReference type="ARBA" id="ARBA00031943"/>
    </source>
</evidence>
<keyword evidence="11" id="KW-1185">Reference proteome</keyword>
<evidence type="ECO:0000256" key="4">
    <source>
        <dbReference type="ARBA" id="ARBA00022490"/>
    </source>
</evidence>
<dbReference type="AlphaFoldDB" id="A0AAD8ZGI4"/>
<dbReference type="GO" id="GO:0005829">
    <property type="term" value="C:cytosol"/>
    <property type="evidence" value="ECO:0007669"/>
    <property type="project" value="UniProtKB-SubCell"/>
</dbReference>
<organism evidence="10 11">
    <name type="scientific">Electrophorus voltai</name>
    <dbReference type="NCBI Taxonomy" id="2609070"/>
    <lineage>
        <taxon>Eukaryota</taxon>
        <taxon>Metazoa</taxon>
        <taxon>Chordata</taxon>
        <taxon>Craniata</taxon>
        <taxon>Vertebrata</taxon>
        <taxon>Euteleostomi</taxon>
        <taxon>Actinopterygii</taxon>
        <taxon>Neopterygii</taxon>
        <taxon>Teleostei</taxon>
        <taxon>Ostariophysi</taxon>
        <taxon>Gymnotiformes</taxon>
        <taxon>Gymnotoidei</taxon>
        <taxon>Gymnotidae</taxon>
        <taxon>Electrophorus</taxon>
    </lineage>
</organism>
<comment type="subcellular location">
    <subcellularLocation>
        <location evidence="2">Cytoplasm</location>
        <location evidence="2">Cytosol</location>
    </subcellularLocation>
</comment>
<reference evidence="10" key="1">
    <citation type="submission" date="2023-03" db="EMBL/GenBank/DDBJ databases">
        <title>Electrophorus voltai genome.</title>
        <authorList>
            <person name="Bian C."/>
        </authorList>
    </citation>
    <scope>NUCLEOTIDE SEQUENCE</scope>
    <source>
        <strain evidence="10">CB-2022</strain>
        <tissue evidence="10">Muscle</tissue>
    </source>
</reference>
<keyword evidence="6" id="KW-0744">Spermatogenesis</keyword>